<organism evidence="1">
    <name type="scientific">viral metagenome</name>
    <dbReference type="NCBI Taxonomy" id="1070528"/>
    <lineage>
        <taxon>unclassified sequences</taxon>
        <taxon>metagenomes</taxon>
        <taxon>organismal metagenomes</taxon>
    </lineage>
</organism>
<proteinExistence type="predicted"/>
<dbReference type="EMBL" id="MN740553">
    <property type="protein sequence ID" value="QHS77531.1"/>
    <property type="molecule type" value="Genomic_DNA"/>
</dbReference>
<dbReference type="AlphaFoldDB" id="A0A6C0ADB0"/>
<reference evidence="1" key="1">
    <citation type="journal article" date="2020" name="Nature">
        <title>Giant virus diversity and host interactions through global metagenomics.</title>
        <authorList>
            <person name="Schulz F."/>
            <person name="Roux S."/>
            <person name="Paez-Espino D."/>
            <person name="Jungbluth S."/>
            <person name="Walsh D.A."/>
            <person name="Denef V.J."/>
            <person name="McMahon K.D."/>
            <person name="Konstantinidis K.T."/>
            <person name="Eloe-Fadrosh E.A."/>
            <person name="Kyrpides N.C."/>
            <person name="Woyke T."/>
        </authorList>
    </citation>
    <scope>NUCLEOTIDE SEQUENCE</scope>
    <source>
        <strain evidence="1">GVMAG-S-1004661-13</strain>
    </source>
</reference>
<sequence>MSKQIDILYKEEIYEIQKNFIKLYESILILVLIRDKCKISNTNNLLHIQKQLNKNLDTEFLSNRINNLETLKKQIDYMLIFEKKGKVILNEEFKNLIKNNYDDLKRFINILKMIKSNILDINYLTKVLKHRDADSIEFNINNLKKIINKGNFTENINLILPDVPKHKSNTILELPDVPKHKSNTILELPDVPKHKPNSEDKSKTKISLTKIKIDKPVAITEDINLIDL</sequence>
<name>A0A6C0ADB0_9ZZZZ</name>
<protein>
    <submittedName>
        <fullName evidence="1">Uncharacterized protein</fullName>
    </submittedName>
</protein>
<accession>A0A6C0ADB0</accession>
<evidence type="ECO:0000313" key="1">
    <source>
        <dbReference type="EMBL" id="QHS77531.1"/>
    </source>
</evidence>